<keyword evidence="6" id="KW-1185">Reference proteome</keyword>
<dbReference type="InterPro" id="IPR045238">
    <property type="entry name" value="Tim23-like"/>
</dbReference>
<dbReference type="OrthoDB" id="159299at2759"/>
<evidence type="ECO:0000313" key="6">
    <source>
        <dbReference type="Proteomes" id="UP000195402"/>
    </source>
</evidence>
<reference evidence="5 6" key="1">
    <citation type="journal article" date="2017" name="Mol. Plant">
        <title>The Genome of Medicinal Plant Macleaya cordata Provides New Insights into Benzylisoquinoline Alkaloids Metabolism.</title>
        <authorList>
            <person name="Liu X."/>
            <person name="Liu Y."/>
            <person name="Huang P."/>
            <person name="Ma Y."/>
            <person name="Qing Z."/>
            <person name="Tang Q."/>
            <person name="Cao H."/>
            <person name="Cheng P."/>
            <person name="Zheng Y."/>
            <person name="Yuan Z."/>
            <person name="Zhou Y."/>
            <person name="Liu J."/>
            <person name="Tang Z."/>
            <person name="Zhuo Y."/>
            <person name="Zhang Y."/>
            <person name="Yu L."/>
            <person name="Huang J."/>
            <person name="Yang P."/>
            <person name="Peng Q."/>
            <person name="Zhang J."/>
            <person name="Jiang W."/>
            <person name="Zhang Z."/>
            <person name="Lin K."/>
            <person name="Ro D.K."/>
            <person name="Chen X."/>
            <person name="Xiong X."/>
            <person name="Shang Y."/>
            <person name="Huang S."/>
            <person name="Zeng J."/>
        </authorList>
    </citation>
    <scope>NUCLEOTIDE SEQUENCE [LARGE SCALE GENOMIC DNA]</scope>
    <source>
        <strain evidence="6">cv. BLH2017</strain>
        <tissue evidence="5">Root</tissue>
    </source>
</reference>
<dbReference type="InParanoid" id="A0A200QQC9"/>
<dbReference type="GO" id="GO:0008320">
    <property type="term" value="F:protein transmembrane transporter activity"/>
    <property type="evidence" value="ECO:0007669"/>
    <property type="project" value="TreeGrafter"/>
</dbReference>
<dbReference type="Pfam" id="PF02466">
    <property type="entry name" value="Tim17"/>
    <property type="match status" value="1"/>
</dbReference>
<dbReference type="GO" id="GO:0030150">
    <property type="term" value="P:protein import into mitochondrial matrix"/>
    <property type="evidence" value="ECO:0007669"/>
    <property type="project" value="TreeGrafter"/>
</dbReference>
<comment type="subcellular location">
    <subcellularLocation>
        <location evidence="1">Membrane</location>
        <topology evidence="1">Multi-pass membrane protein</topology>
    </subcellularLocation>
</comment>
<keyword evidence="4" id="KW-0472">Membrane</keyword>
<accession>A0A200QQC9</accession>
<sequence>MADSSEKKYRQYNPYQDLHVPIQNLYNLPTSPEYLFQEEAAVQRRSWGENLQYYTGSGYLTGAIVGGVKGSFQGLKAAEPGDSLKLRANRVLNAGGQTGRRFGNSLGVMGLIFAGLESGIIHLRGTDDLVNSVLAGLGTGAFYRAASGVRSAAVAGAIGGLAAGAAVTGKQAIKRYVPI</sequence>
<evidence type="ECO:0000256" key="3">
    <source>
        <dbReference type="ARBA" id="ARBA00022989"/>
    </source>
</evidence>
<keyword evidence="3" id="KW-1133">Transmembrane helix</keyword>
<proteinExistence type="predicted"/>
<gene>
    <name evidence="5" type="ORF">BVC80_9017g16</name>
</gene>
<dbReference type="OMA" id="QYIMPEG"/>
<evidence type="ECO:0000313" key="5">
    <source>
        <dbReference type="EMBL" id="OVA12663.1"/>
    </source>
</evidence>
<evidence type="ECO:0000256" key="1">
    <source>
        <dbReference type="ARBA" id="ARBA00004141"/>
    </source>
</evidence>
<evidence type="ECO:0000256" key="2">
    <source>
        <dbReference type="ARBA" id="ARBA00022692"/>
    </source>
</evidence>
<dbReference type="GO" id="GO:0005744">
    <property type="term" value="C:TIM23 mitochondrial import inner membrane translocase complex"/>
    <property type="evidence" value="ECO:0007669"/>
    <property type="project" value="TreeGrafter"/>
</dbReference>
<dbReference type="AlphaFoldDB" id="A0A200QQC9"/>
<name>A0A200QQC9_MACCD</name>
<dbReference type="Proteomes" id="UP000195402">
    <property type="component" value="Unassembled WGS sequence"/>
</dbReference>
<dbReference type="EMBL" id="MVGT01001372">
    <property type="protein sequence ID" value="OVA12663.1"/>
    <property type="molecule type" value="Genomic_DNA"/>
</dbReference>
<dbReference type="PANTHER" id="PTHR15371:SF24">
    <property type="entry name" value="MITOCHONDRIAL IMPORT INNER MEMBRANE TRANSLOCASE SUBUNIT TIM23-3"/>
    <property type="match status" value="1"/>
</dbReference>
<dbReference type="FunCoup" id="A0A200QQC9">
    <property type="interactions" value="2796"/>
</dbReference>
<protein>
    <submittedName>
        <fullName evidence="5">Mitochondrial inner membrane translocase subunit Tim17/Tim22/Tim23/peroxisomal protein PMP24</fullName>
    </submittedName>
</protein>
<dbReference type="STRING" id="56857.A0A200QQC9"/>
<keyword evidence="2" id="KW-0812">Transmembrane</keyword>
<organism evidence="5 6">
    <name type="scientific">Macleaya cordata</name>
    <name type="common">Five-seeded plume-poppy</name>
    <name type="synonym">Bocconia cordata</name>
    <dbReference type="NCBI Taxonomy" id="56857"/>
    <lineage>
        <taxon>Eukaryota</taxon>
        <taxon>Viridiplantae</taxon>
        <taxon>Streptophyta</taxon>
        <taxon>Embryophyta</taxon>
        <taxon>Tracheophyta</taxon>
        <taxon>Spermatophyta</taxon>
        <taxon>Magnoliopsida</taxon>
        <taxon>Ranunculales</taxon>
        <taxon>Papaveraceae</taxon>
        <taxon>Papaveroideae</taxon>
        <taxon>Macleaya</taxon>
    </lineage>
</organism>
<dbReference type="PANTHER" id="PTHR15371">
    <property type="entry name" value="TIM23"/>
    <property type="match status" value="1"/>
</dbReference>
<comment type="caution">
    <text evidence="5">The sequence shown here is derived from an EMBL/GenBank/DDBJ whole genome shotgun (WGS) entry which is preliminary data.</text>
</comment>
<evidence type="ECO:0000256" key="4">
    <source>
        <dbReference type="ARBA" id="ARBA00023136"/>
    </source>
</evidence>